<dbReference type="AlphaFoldDB" id="A0A102JX02"/>
<name>A0A102JX02_9BURK</name>
<dbReference type="EMBL" id="LOTN01000071">
    <property type="protein sequence ID" value="KUZ81658.1"/>
    <property type="molecule type" value="Genomic_DNA"/>
</dbReference>
<dbReference type="Gene3D" id="3.40.50.1820">
    <property type="entry name" value="alpha/beta hydrolase"/>
    <property type="match status" value="2"/>
</dbReference>
<dbReference type="InterPro" id="IPR029058">
    <property type="entry name" value="AB_hydrolase_fold"/>
</dbReference>
<evidence type="ECO:0000256" key="1">
    <source>
        <dbReference type="SAM" id="SignalP"/>
    </source>
</evidence>
<sequence length="375" mass="39803">MNVTPRPGRPAPPRFALPRLPRAARAAVAAAALVAGAVAAVAPQAACAAGAAPLPAYAADLTRTSVSGLSSGGFMAAQFDVAYSSRLIGAGIVAGGPFYCAGVNELIEPAIAAMTLCMQPVGPAPSANDAWRNARTFAQRGEIDDPANLRRQHIYVFSGAKDTVVLTRVVDQTVRFYELAQVSAANLQYRRHPDAGHAFVTSRPGDAACSANASPYIDNCGFEQAHDIVRWIYATPGKPLNPPAAQAGGKLLAFDQRAFDPQRRASLDDTGYAYVPAACERETCAVHVVFHGCVQNVATVGERMIRGTGYNEIADTNRLIVLYPQVAKSAANPLGCWDFWGYTSAEPTRPGFYRRDAPQMAAVMQMVQRLGAARP</sequence>
<dbReference type="PANTHER" id="PTHR42972:SF8">
    <property type="entry name" value="POLYHYDROXYBUTYRATE DEPOLYMERASE"/>
    <property type="match status" value="1"/>
</dbReference>
<evidence type="ECO:0000313" key="3">
    <source>
        <dbReference type="Proteomes" id="UP000065521"/>
    </source>
</evidence>
<evidence type="ECO:0000313" key="2">
    <source>
        <dbReference type="EMBL" id="KUZ81658.1"/>
    </source>
</evidence>
<dbReference type="Proteomes" id="UP000065521">
    <property type="component" value="Unassembled WGS sequence"/>
</dbReference>
<gene>
    <name evidence="2" type="ORF">WI38_29840</name>
</gene>
<organism evidence="2 3">
    <name type="scientific">Burkholderia ubonensis</name>
    <dbReference type="NCBI Taxonomy" id="101571"/>
    <lineage>
        <taxon>Bacteria</taxon>
        <taxon>Pseudomonadati</taxon>
        <taxon>Pseudomonadota</taxon>
        <taxon>Betaproteobacteria</taxon>
        <taxon>Burkholderiales</taxon>
        <taxon>Burkholderiaceae</taxon>
        <taxon>Burkholderia</taxon>
        <taxon>Burkholderia cepacia complex</taxon>
    </lineage>
</organism>
<accession>A0A102JX02</accession>
<dbReference type="RefSeq" id="WP_059637241.1">
    <property type="nucleotide sequence ID" value="NZ_LOTK01000067.1"/>
</dbReference>
<proteinExistence type="predicted"/>
<protein>
    <submittedName>
        <fullName evidence="2">Poly(3-hydroxybutyrate) depolymerase</fullName>
    </submittedName>
</protein>
<dbReference type="SUPFAM" id="SSF53474">
    <property type="entry name" value="alpha/beta-Hydrolases"/>
    <property type="match status" value="1"/>
</dbReference>
<reference evidence="2 3" key="1">
    <citation type="submission" date="2015-11" db="EMBL/GenBank/DDBJ databases">
        <title>Expanding the genomic diversity of Burkholderia species for the development of highly accurate diagnostics.</title>
        <authorList>
            <person name="Sahl J."/>
            <person name="Keim P."/>
            <person name="Wagner D."/>
        </authorList>
    </citation>
    <scope>NUCLEOTIDE SEQUENCE [LARGE SCALE GENOMIC DNA]</scope>
    <source>
        <strain evidence="2 3">RF32-BP4</strain>
    </source>
</reference>
<keyword evidence="1" id="KW-0732">Signal</keyword>
<comment type="caution">
    <text evidence="2">The sequence shown here is derived from an EMBL/GenBank/DDBJ whole genome shotgun (WGS) entry which is preliminary data.</text>
</comment>
<feature type="signal peptide" evidence="1">
    <location>
        <begin position="1"/>
        <end position="48"/>
    </location>
</feature>
<feature type="chain" id="PRO_5007112711" evidence="1">
    <location>
        <begin position="49"/>
        <end position="375"/>
    </location>
</feature>
<dbReference type="PANTHER" id="PTHR42972">
    <property type="entry name" value="TOL-PAL SYSTEM PROTEIN TOLB"/>
    <property type="match status" value="1"/>
</dbReference>